<dbReference type="SUPFAM" id="SSF48403">
    <property type="entry name" value="Ankyrin repeat"/>
    <property type="match status" value="1"/>
</dbReference>
<dbReference type="AlphaFoldDB" id="T0LAA5"/>
<dbReference type="STRING" id="1237896.T0LAA5"/>
<dbReference type="Proteomes" id="UP000015530">
    <property type="component" value="Unassembled WGS sequence"/>
</dbReference>
<dbReference type="OrthoDB" id="4850615at2759"/>
<accession>T0LAA5</accession>
<protein>
    <submittedName>
        <fullName evidence="1">Uncharacterized protein</fullName>
    </submittedName>
</protein>
<evidence type="ECO:0000313" key="1">
    <source>
        <dbReference type="EMBL" id="EQB48626.1"/>
    </source>
</evidence>
<organism evidence="1 2">
    <name type="scientific">Colletotrichum gloeosporioides (strain Cg-14)</name>
    <name type="common">Anthracnose fungus</name>
    <name type="synonym">Glomerella cingulata</name>
    <dbReference type="NCBI Taxonomy" id="1237896"/>
    <lineage>
        <taxon>Eukaryota</taxon>
        <taxon>Fungi</taxon>
        <taxon>Dikarya</taxon>
        <taxon>Ascomycota</taxon>
        <taxon>Pezizomycotina</taxon>
        <taxon>Sordariomycetes</taxon>
        <taxon>Hypocreomycetidae</taxon>
        <taxon>Glomerellales</taxon>
        <taxon>Glomerellaceae</taxon>
        <taxon>Colletotrichum</taxon>
        <taxon>Colletotrichum gloeosporioides species complex</taxon>
    </lineage>
</organism>
<evidence type="ECO:0000313" key="2">
    <source>
        <dbReference type="Proteomes" id="UP000015530"/>
    </source>
</evidence>
<dbReference type="EMBL" id="AMYD01002566">
    <property type="protein sequence ID" value="EQB48626.1"/>
    <property type="molecule type" value="Genomic_DNA"/>
</dbReference>
<dbReference type="Gene3D" id="1.25.40.20">
    <property type="entry name" value="Ankyrin repeat-containing domain"/>
    <property type="match status" value="2"/>
</dbReference>
<gene>
    <name evidence="1" type="ORF">CGLO_12126</name>
</gene>
<sequence>MLQKVSDQSSDQREETYTTSLQAFVESLDQRADKSPEILRLCSIAWEAALRAELEFTFDIMAIDTRVTLTLGDLGTQAIAATKAFNLQALQKIMSDPRFQTPNISDDGGNTLLHMILMKFGYNMEKSLEITKLLLNAGCDILRTNSDGQQPLHLWDENLAEKEEVTWPQNPSQQAFRQLMQMITEMGATCTSRDARGKNALHYHIISSSHLQAVLDAQPTENITTALEAIDADGFTPLALSLKKGLLTSASILAKTLEMTPSAMTSPIPILGLAVNANATDVLDLLIPLACHADLETNESPFHHIGPGATASNIRRLKSLYPSAWAYCVDGKTPFEAYLERCLAEGGVDPDVMDELSVLNSHEADTSDYPKIWERFAQYAMASRSEHVVTSAGISLLKLGYMRIFEKQNRVSGILPILLKKSQASEKNRGCLAYWEPLLGLWTLNSQICFSPTA</sequence>
<reference evidence="2" key="1">
    <citation type="journal article" date="2013" name="Mol. Plant Microbe Interact.">
        <title>Global aspects of pacC regulation of pathogenicity genes in Colletotrichum gloeosporioides as revealed by transcriptome analysis.</title>
        <authorList>
            <person name="Alkan N."/>
            <person name="Meng X."/>
            <person name="Friedlander G."/>
            <person name="Reuveni E."/>
            <person name="Sukno S."/>
            <person name="Sherman A."/>
            <person name="Thon M."/>
            <person name="Fluhr R."/>
            <person name="Prusky D."/>
        </authorList>
    </citation>
    <scope>NUCLEOTIDE SEQUENCE [LARGE SCALE GENOMIC DNA]</scope>
    <source>
        <strain evidence="2">Cg-14</strain>
    </source>
</reference>
<name>T0LAA5_COLGC</name>
<proteinExistence type="predicted"/>
<dbReference type="InterPro" id="IPR036770">
    <property type="entry name" value="Ankyrin_rpt-contain_sf"/>
</dbReference>
<comment type="caution">
    <text evidence="1">The sequence shown here is derived from an EMBL/GenBank/DDBJ whole genome shotgun (WGS) entry which is preliminary data.</text>
</comment>
<dbReference type="HOGENOM" id="CLU_602698_0_0_1"/>